<sequence>MCHKLEDQLIDWLGSDAEQMLVLENNDEILLKRHGGAVLICVQLTSCRPDHAPLHCWLRLGAASLNHFQGSLAQAPDSGALWLVQCLRTDPHGTSLLNSLEALLNQRDTWRSTVARLALPAHQSKPTSLRSLSY</sequence>
<accession>A0A5E6MTW5</accession>
<organism evidence="1">
    <name type="scientific">Pseudomonas fluorescens</name>
    <dbReference type="NCBI Taxonomy" id="294"/>
    <lineage>
        <taxon>Bacteria</taxon>
        <taxon>Pseudomonadati</taxon>
        <taxon>Pseudomonadota</taxon>
        <taxon>Gammaproteobacteria</taxon>
        <taxon>Pseudomonadales</taxon>
        <taxon>Pseudomonadaceae</taxon>
        <taxon>Pseudomonas</taxon>
    </lineage>
</organism>
<proteinExistence type="predicted"/>
<protein>
    <submittedName>
        <fullName evidence="1">Uncharacterized protein</fullName>
    </submittedName>
</protein>
<evidence type="ECO:0000313" key="1">
    <source>
        <dbReference type="EMBL" id="VVM14827.1"/>
    </source>
</evidence>
<reference evidence="1" key="1">
    <citation type="submission" date="2019-09" db="EMBL/GenBank/DDBJ databases">
        <authorList>
            <person name="Chandra G."/>
            <person name="Truman W A."/>
        </authorList>
    </citation>
    <scope>NUCLEOTIDE SEQUENCE</scope>
    <source>
        <strain evidence="1">PS683</strain>
    </source>
</reference>
<dbReference type="AlphaFoldDB" id="A0A5E6MTW5"/>
<dbReference type="EMBL" id="LR700644">
    <property type="protein sequence ID" value="VVM14827.1"/>
    <property type="molecule type" value="Genomic_DNA"/>
</dbReference>
<dbReference type="SUPFAM" id="SSF69635">
    <property type="entry name" value="Type III secretory system chaperone-like"/>
    <property type="match status" value="1"/>
</dbReference>
<name>A0A5E6MTW5_PSEFL</name>
<gene>
    <name evidence="1" type="ORF">PS683_03140</name>
</gene>